<dbReference type="WBParaSite" id="sdigi.contig14.g1393.t1">
    <property type="protein sequence ID" value="sdigi.contig14.g1393.t1"/>
    <property type="gene ID" value="sdigi.contig14.g1393"/>
</dbReference>
<reference evidence="2" key="1">
    <citation type="submission" date="2022-11" db="UniProtKB">
        <authorList>
            <consortium name="WormBaseParasite"/>
        </authorList>
    </citation>
    <scope>IDENTIFICATION</scope>
</reference>
<accession>A0A915PJW5</accession>
<dbReference type="AlphaFoldDB" id="A0A915PJW5"/>
<keyword evidence="1" id="KW-1185">Reference proteome</keyword>
<sequence length="268" mass="29615">MEKTEEEFVVLEFRGKSGELLGKGTCRKSQARRSVRPFEWTSQLFFPLTPLPPSPSDPLSTHLPLSTRAAHFPRMSDRSVQGPVVMLHIITHCILSVKQVLLFQFTTASILVPNITERRAIREPGREREMAVTYVAVPQRHRPGSSLGLTAITHSTSTTTSSCITDRMSQKGRLAAGPVALPRGVTAMSSAADDGADEVKVFRRNDADDVETAQSSHQLTEDKKDVALETELETRTPSSSIIGLTFLKALIIHFTIRMQPATINQRNI</sequence>
<evidence type="ECO:0000313" key="2">
    <source>
        <dbReference type="WBParaSite" id="sdigi.contig14.g1393.t1"/>
    </source>
</evidence>
<evidence type="ECO:0000313" key="1">
    <source>
        <dbReference type="Proteomes" id="UP000887581"/>
    </source>
</evidence>
<name>A0A915PJW5_9BILA</name>
<protein>
    <submittedName>
        <fullName evidence="2">Uncharacterized protein</fullName>
    </submittedName>
</protein>
<organism evidence="1 2">
    <name type="scientific">Setaria digitata</name>
    <dbReference type="NCBI Taxonomy" id="48799"/>
    <lineage>
        <taxon>Eukaryota</taxon>
        <taxon>Metazoa</taxon>
        <taxon>Ecdysozoa</taxon>
        <taxon>Nematoda</taxon>
        <taxon>Chromadorea</taxon>
        <taxon>Rhabditida</taxon>
        <taxon>Spirurina</taxon>
        <taxon>Spiruromorpha</taxon>
        <taxon>Filarioidea</taxon>
        <taxon>Setariidae</taxon>
        <taxon>Setaria</taxon>
    </lineage>
</organism>
<dbReference type="Proteomes" id="UP000887581">
    <property type="component" value="Unplaced"/>
</dbReference>
<proteinExistence type="predicted"/>